<sequence>MHTGFSQRLPDEEALSCSVCLGLLEDPTTLPCGHSYCMSCIRTYWSKGNQRISPSCPQCRRTFTPRPVLEKNIMLAELVEQKKTSDGKKQQFGPSASQKDKQKICPHHNEELKIFCRTDQQFICHVCLMDEHRGHETAQIAEERSEKQRKLQETRQRRRGGTQTVGSTWFAGRQRPHGLGADLSNRAGPLQLLRVGTRWGFACGGHSATGKQTNTKAGPQIKASLPTPLKMLGFYYHLYIKQQIVQEIKLF</sequence>
<feature type="region of interest" description="Disordered" evidence="5">
    <location>
        <begin position="139"/>
        <end position="163"/>
    </location>
</feature>
<dbReference type="GO" id="GO:0008270">
    <property type="term" value="F:zinc ion binding"/>
    <property type="evidence" value="ECO:0007669"/>
    <property type="project" value="UniProtKB-KW"/>
</dbReference>
<dbReference type="PROSITE" id="PS00518">
    <property type="entry name" value="ZF_RING_1"/>
    <property type="match status" value="1"/>
</dbReference>
<feature type="domain" description="RING-type" evidence="6">
    <location>
        <begin position="17"/>
        <end position="60"/>
    </location>
</feature>
<evidence type="ECO:0000256" key="2">
    <source>
        <dbReference type="ARBA" id="ARBA00022771"/>
    </source>
</evidence>
<dbReference type="Gene3D" id="3.30.40.10">
    <property type="entry name" value="Zinc/RING finger domain, C3HC4 (zinc finger)"/>
    <property type="match status" value="1"/>
</dbReference>
<feature type="compositionally biased region" description="Basic and acidic residues" evidence="5">
    <location>
        <begin position="139"/>
        <end position="155"/>
    </location>
</feature>
<dbReference type="Pfam" id="PF00643">
    <property type="entry name" value="zf-B_box"/>
    <property type="match status" value="1"/>
</dbReference>
<dbReference type="SMART" id="SM00336">
    <property type="entry name" value="BBOX"/>
    <property type="match status" value="1"/>
</dbReference>
<dbReference type="Gene3D" id="3.30.160.60">
    <property type="entry name" value="Classic Zinc Finger"/>
    <property type="match status" value="1"/>
</dbReference>
<accession>A0A3B3I2E2</accession>
<dbReference type="Bgee" id="ENSORLG00000030336">
    <property type="expression patterns" value="Expressed in gastrula and 11 other cell types or tissues"/>
</dbReference>
<keyword evidence="9" id="KW-1185">Reference proteome</keyword>
<evidence type="ECO:0000256" key="1">
    <source>
        <dbReference type="ARBA" id="ARBA00022723"/>
    </source>
</evidence>
<dbReference type="CDD" id="cd19769">
    <property type="entry name" value="Bbox2_TRIM16-like"/>
    <property type="match status" value="1"/>
</dbReference>
<evidence type="ECO:0000313" key="9">
    <source>
        <dbReference type="Proteomes" id="UP000001038"/>
    </source>
</evidence>
<feature type="domain" description="B box-type" evidence="7">
    <location>
        <begin position="100"/>
        <end position="140"/>
    </location>
</feature>
<dbReference type="SUPFAM" id="SSF57845">
    <property type="entry name" value="B-box zinc-binding domain"/>
    <property type="match status" value="1"/>
</dbReference>
<reference evidence="8" key="2">
    <citation type="submission" date="2025-08" db="UniProtKB">
        <authorList>
            <consortium name="Ensembl"/>
        </authorList>
    </citation>
    <scope>IDENTIFICATION</scope>
    <source>
        <strain evidence="8">Hd-rR</strain>
    </source>
</reference>
<dbReference type="PANTHER" id="PTHR25465">
    <property type="entry name" value="B-BOX DOMAIN CONTAINING"/>
    <property type="match status" value="1"/>
</dbReference>
<dbReference type="GeneTree" id="ENSGT01150000286950"/>
<evidence type="ECO:0000259" key="7">
    <source>
        <dbReference type="PROSITE" id="PS50119"/>
    </source>
</evidence>
<dbReference type="SMART" id="SM00184">
    <property type="entry name" value="RING"/>
    <property type="match status" value="1"/>
</dbReference>
<dbReference type="InterPro" id="IPR001841">
    <property type="entry name" value="Znf_RING"/>
</dbReference>
<proteinExistence type="predicted"/>
<dbReference type="PANTHER" id="PTHR25465:SF5">
    <property type="entry name" value="E3 UBIQUITIN_ISG15 LIGASE TRIM25-RELATED"/>
    <property type="match status" value="1"/>
</dbReference>
<keyword evidence="3" id="KW-0862">Zinc</keyword>
<organism evidence="8 9">
    <name type="scientific">Oryzias latipes</name>
    <name type="common">Japanese rice fish</name>
    <name type="synonym">Japanese killifish</name>
    <dbReference type="NCBI Taxonomy" id="8090"/>
    <lineage>
        <taxon>Eukaryota</taxon>
        <taxon>Metazoa</taxon>
        <taxon>Chordata</taxon>
        <taxon>Craniata</taxon>
        <taxon>Vertebrata</taxon>
        <taxon>Euteleostomi</taxon>
        <taxon>Actinopterygii</taxon>
        <taxon>Neopterygii</taxon>
        <taxon>Teleostei</taxon>
        <taxon>Neoteleostei</taxon>
        <taxon>Acanthomorphata</taxon>
        <taxon>Ovalentaria</taxon>
        <taxon>Atherinomorphae</taxon>
        <taxon>Beloniformes</taxon>
        <taxon>Adrianichthyidae</taxon>
        <taxon>Oryziinae</taxon>
        <taxon>Oryzias</taxon>
    </lineage>
</organism>
<evidence type="ECO:0000256" key="5">
    <source>
        <dbReference type="SAM" id="MobiDB-lite"/>
    </source>
</evidence>
<dbReference type="InterPro" id="IPR000315">
    <property type="entry name" value="Znf_B-box"/>
</dbReference>
<evidence type="ECO:0000259" key="6">
    <source>
        <dbReference type="PROSITE" id="PS50089"/>
    </source>
</evidence>
<reference evidence="8" key="3">
    <citation type="submission" date="2025-09" db="UniProtKB">
        <authorList>
            <consortium name="Ensembl"/>
        </authorList>
    </citation>
    <scope>IDENTIFICATION</scope>
    <source>
        <strain evidence="8">Hd-rR</strain>
    </source>
</reference>
<dbReference type="Ensembl" id="ENSORLT00000028079.1">
    <property type="protein sequence ID" value="ENSORLP00000037983.1"/>
    <property type="gene ID" value="ENSORLG00000030336.1"/>
</dbReference>
<feature type="region of interest" description="Disordered" evidence="5">
    <location>
        <begin position="82"/>
        <end position="103"/>
    </location>
</feature>
<evidence type="ECO:0000256" key="3">
    <source>
        <dbReference type="ARBA" id="ARBA00022833"/>
    </source>
</evidence>
<dbReference type="InterPro" id="IPR013083">
    <property type="entry name" value="Znf_RING/FYVE/PHD"/>
</dbReference>
<dbReference type="AlphaFoldDB" id="A0A3B3I2E2"/>
<dbReference type="InParanoid" id="A0A3B3I2E2"/>
<dbReference type="InterPro" id="IPR051051">
    <property type="entry name" value="E3_ubiq-ligase_TRIM/RNF"/>
</dbReference>
<name>A0A3B3I2E2_ORYLA</name>
<evidence type="ECO:0000313" key="8">
    <source>
        <dbReference type="Ensembl" id="ENSORLP00000037983.1"/>
    </source>
</evidence>
<evidence type="ECO:0000256" key="4">
    <source>
        <dbReference type="PROSITE-ProRule" id="PRU00024"/>
    </source>
</evidence>
<reference evidence="8 9" key="1">
    <citation type="journal article" date="2007" name="Nature">
        <title>The medaka draft genome and insights into vertebrate genome evolution.</title>
        <authorList>
            <person name="Kasahara M."/>
            <person name="Naruse K."/>
            <person name="Sasaki S."/>
            <person name="Nakatani Y."/>
            <person name="Qu W."/>
            <person name="Ahsan B."/>
            <person name="Yamada T."/>
            <person name="Nagayasu Y."/>
            <person name="Doi K."/>
            <person name="Kasai Y."/>
            <person name="Jindo T."/>
            <person name="Kobayashi D."/>
            <person name="Shimada A."/>
            <person name="Toyoda A."/>
            <person name="Kuroki Y."/>
            <person name="Fujiyama A."/>
            <person name="Sasaki T."/>
            <person name="Shimizu A."/>
            <person name="Asakawa S."/>
            <person name="Shimizu N."/>
            <person name="Hashimoto S."/>
            <person name="Yang J."/>
            <person name="Lee Y."/>
            <person name="Matsushima K."/>
            <person name="Sugano S."/>
            <person name="Sakaizumi M."/>
            <person name="Narita T."/>
            <person name="Ohishi K."/>
            <person name="Haga S."/>
            <person name="Ohta F."/>
            <person name="Nomoto H."/>
            <person name="Nogata K."/>
            <person name="Morishita T."/>
            <person name="Endo T."/>
            <person name="Shin-I T."/>
            <person name="Takeda H."/>
            <person name="Morishita S."/>
            <person name="Kohara Y."/>
        </authorList>
    </citation>
    <scope>NUCLEOTIDE SEQUENCE [LARGE SCALE GENOMIC DNA]</scope>
    <source>
        <strain evidence="8 9">Hd-rR</strain>
    </source>
</reference>
<dbReference type="Proteomes" id="UP000001038">
    <property type="component" value="Chromosome 18"/>
</dbReference>
<dbReference type="SUPFAM" id="SSF57850">
    <property type="entry name" value="RING/U-box"/>
    <property type="match status" value="1"/>
</dbReference>
<keyword evidence="2 4" id="KW-0863">Zinc-finger</keyword>
<protein>
    <submittedName>
        <fullName evidence="8">Uncharacterized protein</fullName>
    </submittedName>
</protein>
<keyword evidence="1" id="KW-0479">Metal-binding</keyword>
<dbReference type="PROSITE" id="PS50089">
    <property type="entry name" value="ZF_RING_2"/>
    <property type="match status" value="1"/>
</dbReference>
<dbReference type="PROSITE" id="PS50119">
    <property type="entry name" value="ZF_BBOX"/>
    <property type="match status" value="1"/>
</dbReference>
<dbReference type="InterPro" id="IPR017907">
    <property type="entry name" value="Znf_RING_CS"/>
</dbReference>
<dbReference type="Pfam" id="PF15227">
    <property type="entry name" value="zf-C3HC4_4"/>
    <property type="match status" value="1"/>
</dbReference>